<dbReference type="AlphaFoldDB" id="A0A9P8PWY9"/>
<feature type="compositionally biased region" description="Polar residues" evidence="1">
    <location>
        <begin position="497"/>
        <end position="509"/>
    </location>
</feature>
<evidence type="ECO:0000313" key="2">
    <source>
        <dbReference type="EMBL" id="KAH3678879.1"/>
    </source>
</evidence>
<feature type="region of interest" description="Disordered" evidence="1">
    <location>
        <begin position="209"/>
        <end position="260"/>
    </location>
</feature>
<proteinExistence type="predicted"/>
<keyword evidence="3" id="KW-1185">Reference proteome</keyword>
<feature type="region of interest" description="Disordered" evidence="1">
    <location>
        <begin position="175"/>
        <end position="195"/>
    </location>
</feature>
<feature type="compositionally biased region" description="Pro residues" evidence="1">
    <location>
        <begin position="444"/>
        <end position="453"/>
    </location>
</feature>
<sequence length="580" mass="63702">MNGNSTGFDWLNISGIKSDTNLPPPPVSFGVSPLPSKNASLTNLSQTNPTTNGVEPVEEYEDLIAPLSLTKAQLTPEESKTYLRWYNDMVVRKGSTMIKVADVFKFLKNNFKLPHTTILLLEKIFKDMVNLEMGGFFALLRLIAHVLLLGQIPRRRLTNIPAPILKPRSILASKKRVQNDEEQDNQDTTTDQVDSSKIDLDSFTQFMLTGERPSSAASNSGRLKKKTKRVKFSEELTSEPDNFNDDEQREPTTAAAASSSMDFSLPMDQLLQNLSSKQSTAQPSPAPPQIQISEDDKDELNEMKDSLNNFQNIRNVDSALIHGIPSQIPSIFFDEANKSGMVSPDVSALSPNTTGQLLAPNHTGPVPSMFNAYTQADNNNNLSPNFAGNDIEPQPLKPAMTGSLSGGLRQQFNMGAPALEQQHIIQNSLHVGGATSMNNSRTPSPLPPPPPPSRRMRSASTPSPLPHQHQAPPPPPPARGYGSPPPPTLPPKSTSSNNVMDYSNQFQHTYQPSQDYPAQQQQQHQPYSPEPSHQQHYVSPSEFYQTMTNGGLENPNGTGNILGDLKALQDEVERIRGYNG</sequence>
<comment type="caution">
    <text evidence="2">The sequence shown here is derived from an EMBL/GenBank/DDBJ whole genome shotgun (WGS) entry which is preliminary data.</text>
</comment>
<feature type="compositionally biased region" description="Low complexity" evidence="1">
    <location>
        <begin position="510"/>
        <end position="536"/>
    </location>
</feature>
<accession>A0A9P8PWY9</accession>
<reference evidence="2" key="1">
    <citation type="journal article" date="2021" name="Open Biol.">
        <title>Shared evolutionary footprints suggest mitochondrial oxidative damage underlies multiple complex I losses in fungi.</title>
        <authorList>
            <person name="Schikora-Tamarit M.A."/>
            <person name="Marcet-Houben M."/>
            <person name="Nosek J."/>
            <person name="Gabaldon T."/>
        </authorList>
    </citation>
    <scope>NUCLEOTIDE SEQUENCE</scope>
    <source>
        <strain evidence="2">CBS2887</strain>
    </source>
</reference>
<name>A0A9P8PWY9_WICPI</name>
<organism evidence="2 3">
    <name type="scientific">Wickerhamomyces pijperi</name>
    <name type="common">Yeast</name>
    <name type="synonym">Pichia pijperi</name>
    <dbReference type="NCBI Taxonomy" id="599730"/>
    <lineage>
        <taxon>Eukaryota</taxon>
        <taxon>Fungi</taxon>
        <taxon>Dikarya</taxon>
        <taxon>Ascomycota</taxon>
        <taxon>Saccharomycotina</taxon>
        <taxon>Saccharomycetes</taxon>
        <taxon>Phaffomycetales</taxon>
        <taxon>Wickerhamomycetaceae</taxon>
        <taxon>Wickerhamomyces</taxon>
    </lineage>
</organism>
<feature type="compositionally biased region" description="Acidic residues" evidence="1">
    <location>
        <begin position="236"/>
        <end position="248"/>
    </location>
</feature>
<dbReference type="Proteomes" id="UP000774326">
    <property type="component" value="Unassembled WGS sequence"/>
</dbReference>
<protein>
    <recommendedName>
        <fullName evidence="4">Protein SCD5</fullName>
    </recommendedName>
</protein>
<evidence type="ECO:0000313" key="3">
    <source>
        <dbReference type="Proteomes" id="UP000774326"/>
    </source>
</evidence>
<gene>
    <name evidence="2" type="ORF">WICPIJ_008806</name>
</gene>
<feature type="compositionally biased region" description="Low complexity" evidence="1">
    <location>
        <begin position="458"/>
        <end position="470"/>
    </location>
</feature>
<dbReference type="EMBL" id="JAEUBG010005058">
    <property type="protein sequence ID" value="KAH3678879.1"/>
    <property type="molecule type" value="Genomic_DNA"/>
</dbReference>
<dbReference type="OrthoDB" id="2553626at2759"/>
<feature type="compositionally biased region" description="Polar residues" evidence="1">
    <location>
        <begin position="542"/>
        <end position="559"/>
    </location>
</feature>
<feature type="region of interest" description="Disordered" evidence="1">
    <location>
        <begin position="432"/>
        <end position="560"/>
    </location>
</feature>
<evidence type="ECO:0000256" key="1">
    <source>
        <dbReference type="SAM" id="MobiDB-lite"/>
    </source>
</evidence>
<reference evidence="2" key="2">
    <citation type="submission" date="2021-01" db="EMBL/GenBank/DDBJ databases">
        <authorList>
            <person name="Schikora-Tamarit M.A."/>
        </authorList>
    </citation>
    <scope>NUCLEOTIDE SEQUENCE</scope>
    <source>
        <strain evidence="2">CBS2887</strain>
    </source>
</reference>
<evidence type="ECO:0008006" key="4">
    <source>
        <dbReference type="Google" id="ProtNLM"/>
    </source>
</evidence>
<feature type="compositionally biased region" description="Pro residues" evidence="1">
    <location>
        <begin position="471"/>
        <end position="490"/>
    </location>
</feature>